<dbReference type="EMBL" id="WTYV01000001">
    <property type="protein sequence ID" value="MXO70701.1"/>
    <property type="molecule type" value="Genomic_DNA"/>
</dbReference>
<reference evidence="3 4" key="1">
    <citation type="submission" date="2019-12" db="EMBL/GenBank/DDBJ databases">
        <title>Genomic-based taxomic classification of the family Erythrobacteraceae.</title>
        <authorList>
            <person name="Xu L."/>
        </authorList>
    </citation>
    <scope>NUCLEOTIDE SEQUENCE [LARGE SCALE GENOMIC DNA]</scope>
    <source>
        <strain evidence="3 4">M0322</strain>
    </source>
</reference>
<protein>
    <submittedName>
        <fullName evidence="3">Uncharacterized protein</fullName>
    </submittedName>
</protein>
<feature type="compositionally biased region" description="Low complexity" evidence="1">
    <location>
        <begin position="33"/>
        <end position="61"/>
    </location>
</feature>
<evidence type="ECO:0000256" key="2">
    <source>
        <dbReference type="SAM" id="SignalP"/>
    </source>
</evidence>
<name>A0A844YV32_9SPHN</name>
<comment type="caution">
    <text evidence="3">The sequence shown here is derived from an EMBL/GenBank/DDBJ whole genome shotgun (WGS) entry which is preliminary data.</text>
</comment>
<evidence type="ECO:0000256" key="1">
    <source>
        <dbReference type="SAM" id="MobiDB-lite"/>
    </source>
</evidence>
<gene>
    <name evidence="3" type="ORF">GRI99_03525</name>
</gene>
<feature type="compositionally biased region" description="Pro residues" evidence="1">
    <location>
        <begin position="113"/>
        <end position="125"/>
    </location>
</feature>
<organism evidence="3 4">
    <name type="scientific">Alteraurantiacibacter buctensis</name>
    <dbReference type="NCBI Taxonomy" id="1503981"/>
    <lineage>
        <taxon>Bacteria</taxon>
        <taxon>Pseudomonadati</taxon>
        <taxon>Pseudomonadota</taxon>
        <taxon>Alphaproteobacteria</taxon>
        <taxon>Sphingomonadales</taxon>
        <taxon>Erythrobacteraceae</taxon>
        <taxon>Alteraurantiacibacter</taxon>
    </lineage>
</organism>
<evidence type="ECO:0000313" key="3">
    <source>
        <dbReference type="EMBL" id="MXO70701.1"/>
    </source>
</evidence>
<dbReference type="Proteomes" id="UP000466966">
    <property type="component" value="Unassembled WGS sequence"/>
</dbReference>
<keyword evidence="4" id="KW-1185">Reference proteome</keyword>
<feature type="chain" id="PRO_5032509579" evidence="2">
    <location>
        <begin position="20"/>
        <end position="125"/>
    </location>
</feature>
<feature type="region of interest" description="Disordered" evidence="1">
    <location>
        <begin position="25"/>
        <end position="125"/>
    </location>
</feature>
<dbReference type="RefSeq" id="WP_160770582.1">
    <property type="nucleotide sequence ID" value="NZ_WTYV01000001.1"/>
</dbReference>
<dbReference type="AlphaFoldDB" id="A0A844YV32"/>
<feature type="compositionally biased region" description="Pro residues" evidence="1">
    <location>
        <begin position="90"/>
        <end position="104"/>
    </location>
</feature>
<sequence length="125" mass="12020">MIKHVATFAIVMLGLAVLVADPGAEKSAEPAVAASQSGQADLAAAAPAPAMQAAPAEADPSWYGEDAGEAGQMPAAGSAADDGYNLAPARPVPPARSAAPPGPVAAPAAADYVPPPPPPQVPPGA</sequence>
<accession>A0A844YV32</accession>
<evidence type="ECO:0000313" key="4">
    <source>
        <dbReference type="Proteomes" id="UP000466966"/>
    </source>
</evidence>
<keyword evidence="2" id="KW-0732">Signal</keyword>
<proteinExistence type="predicted"/>
<feature type="signal peptide" evidence="2">
    <location>
        <begin position="1"/>
        <end position="19"/>
    </location>
</feature>